<gene>
    <name evidence="1" type="ORF">SDC9_185350</name>
</gene>
<dbReference type="EMBL" id="VSSQ01092705">
    <property type="protein sequence ID" value="MPN37829.1"/>
    <property type="molecule type" value="Genomic_DNA"/>
</dbReference>
<proteinExistence type="predicted"/>
<dbReference type="AlphaFoldDB" id="A0A645HI09"/>
<sequence>MPQQAGEIGDGFVVDGTRRSTEALAYRIKTDTAQSQDQGQKAILAIRLVQDGQPVFLPCTVKMADRPIGEQVEKGPT</sequence>
<organism evidence="1">
    <name type="scientific">bioreactor metagenome</name>
    <dbReference type="NCBI Taxonomy" id="1076179"/>
    <lineage>
        <taxon>unclassified sequences</taxon>
        <taxon>metagenomes</taxon>
        <taxon>ecological metagenomes</taxon>
    </lineage>
</organism>
<comment type="caution">
    <text evidence="1">The sequence shown here is derived from an EMBL/GenBank/DDBJ whole genome shotgun (WGS) entry which is preliminary data.</text>
</comment>
<evidence type="ECO:0000313" key="1">
    <source>
        <dbReference type="EMBL" id="MPN37829.1"/>
    </source>
</evidence>
<reference evidence="1" key="1">
    <citation type="submission" date="2019-08" db="EMBL/GenBank/DDBJ databases">
        <authorList>
            <person name="Kucharzyk K."/>
            <person name="Murdoch R.W."/>
            <person name="Higgins S."/>
            <person name="Loffler F."/>
        </authorList>
    </citation>
    <scope>NUCLEOTIDE SEQUENCE</scope>
</reference>
<accession>A0A645HI09</accession>
<name>A0A645HI09_9ZZZZ</name>
<protein>
    <submittedName>
        <fullName evidence="1">Uncharacterized protein</fullName>
    </submittedName>
</protein>